<feature type="compositionally biased region" description="Basic and acidic residues" evidence="3">
    <location>
        <begin position="96"/>
        <end position="111"/>
    </location>
</feature>
<dbReference type="PANTHER" id="PTHR22904">
    <property type="entry name" value="TPR REPEAT CONTAINING PROTEIN"/>
    <property type="match status" value="1"/>
</dbReference>
<dbReference type="EMBL" id="KV428024">
    <property type="protein sequence ID" value="KZT41107.1"/>
    <property type="molecule type" value="Genomic_DNA"/>
</dbReference>
<evidence type="ECO:0008006" key="6">
    <source>
        <dbReference type="Google" id="ProtNLM"/>
    </source>
</evidence>
<protein>
    <recommendedName>
        <fullName evidence="6">TPR-like protein</fullName>
    </recommendedName>
</protein>
<feature type="region of interest" description="Disordered" evidence="3">
    <location>
        <begin position="32"/>
        <end position="111"/>
    </location>
</feature>
<evidence type="ECO:0000256" key="1">
    <source>
        <dbReference type="ARBA" id="ARBA00022737"/>
    </source>
</evidence>
<dbReference type="Gene3D" id="1.10.260.100">
    <property type="match status" value="1"/>
</dbReference>
<feature type="compositionally biased region" description="Low complexity" evidence="3">
    <location>
        <begin position="43"/>
        <end position="63"/>
    </location>
</feature>
<dbReference type="SUPFAM" id="SSF48452">
    <property type="entry name" value="TPR-like"/>
    <property type="match status" value="1"/>
</dbReference>
<dbReference type="OrthoDB" id="2423701at2759"/>
<feature type="compositionally biased region" description="Acidic residues" evidence="3">
    <location>
        <begin position="85"/>
        <end position="95"/>
    </location>
</feature>
<organism evidence="4 5">
    <name type="scientific">Sistotremastrum suecicum HHB10207 ss-3</name>
    <dbReference type="NCBI Taxonomy" id="1314776"/>
    <lineage>
        <taxon>Eukaryota</taxon>
        <taxon>Fungi</taxon>
        <taxon>Dikarya</taxon>
        <taxon>Basidiomycota</taxon>
        <taxon>Agaricomycotina</taxon>
        <taxon>Agaricomycetes</taxon>
        <taxon>Sistotremastrales</taxon>
        <taxon>Sistotremastraceae</taxon>
        <taxon>Sistotremastrum</taxon>
    </lineage>
</organism>
<keyword evidence="2" id="KW-0802">TPR repeat</keyword>
<dbReference type="InterPro" id="IPR011990">
    <property type="entry name" value="TPR-like_helical_dom_sf"/>
</dbReference>
<keyword evidence="5" id="KW-1185">Reference proteome</keyword>
<dbReference type="Gene3D" id="1.25.40.10">
    <property type="entry name" value="Tetratricopeptide repeat domain"/>
    <property type="match status" value="1"/>
</dbReference>
<dbReference type="PANTHER" id="PTHR22904:SF523">
    <property type="entry name" value="STRESS-INDUCED-PHOSPHOPROTEIN 1"/>
    <property type="match status" value="1"/>
</dbReference>
<evidence type="ECO:0000313" key="5">
    <source>
        <dbReference type="Proteomes" id="UP000076798"/>
    </source>
</evidence>
<evidence type="ECO:0000256" key="3">
    <source>
        <dbReference type="SAM" id="MobiDB-lite"/>
    </source>
</evidence>
<dbReference type="AlphaFoldDB" id="A0A166FXW7"/>
<keyword evidence="1" id="KW-0677">Repeat</keyword>
<evidence type="ECO:0000256" key="2">
    <source>
        <dbReference type="ARBA" id="ARBA00022803"/>
    </source>
</evidence>
<sequence>MIQQNPRLADSAIQDPRMIQVIGVLLGIDMQGFSRPEGSDELPPGFSAAPGSSSSATPASWTSDRPSSSKSRAPEPQDVKMAEAEVVEEEEEDEDAKLKKEAEAEKKKGSDAYRARNLEAAEAAFSKAWDLWPKDITFLTNLSAVYFEQGQYDKCIETTRSRRKCVLEERRLGQRHQILREESDRTSNTRDSEQASRNRAIEN</sequence>
<feature type="region of interest" description="Disordered" evidence="3">
    <location>
        <begin position="177"/>
        <end position="203"/>
    </location>
</feature>
<dbReference type="STRING" id="1314776.A0A166FXW7"/>
<dbReference type="GO" id="GO:0051879">
    <property type="term" value="F:Hsp90 protein binding"/>
    <property type="evidence" value="ECO:0007669"/>
    <property type="project" value="TreeGrafter"/>
</dbReference>
<reference evidence="4 5" key="1">
    <citation type="journal article" date="2016" name="Mol. Biol. Evol.">
        <title>Comparative Genomics of Early-Diverging Mushroom-Forming Fungi Provides Insights into the Origins of Lignocellulose Decay Capabilities.</title>
        <authorList>
            <person name="Nagy L.G."/>
            <person name="Riley R."/>
            <person name="Tritt A."/>
            <person name="Adam C."/>
            <person name="Daum C."/>
            <person name="Floudas D."/>
            <person name="Sun H."/>
            <person name="Yadav J.S."/>
            <person name="Pangilinan J."/>
            <person name="Larsson K.H."/>
            <person name="Matsuura K."/>
            <person name="Barry K."/>
            <person name="Labutti K."/>
            <person name="Kuo R."/>
            <person name="Ohm R.A."/>
            <person name="Bhattacharya S.S."/>
            <person name="Shirouzu T."/>
            <person name="Yoshinaga Y."/>
            <person name="Martin F.M."/>
            <person name="Grigoriev I.V."/>
            <person name="Hibbett D.S."/>
        </authorList>
    </citation>
    <scope>NUCLEOTIDE SEQUENCE [LARGE SCALE GENOMIC DNA]</scope>
    <source>
        <strain evidence="4 5">HHB10207 ss-3</strain>
    </source>
</reference>
<evidence type="ECO:0000313" key="4">
    <source>
        <dbReference type="EMBL" id="KZT41107.1"/>
    </source>
</evidence>
<name>A0A166FXW7_9AGAM</name>
<dbReference type="Proteomes" id="UP000076798">
    <property type="component" value="Unassembled WGS sequence"/>
</dbReference>
<accession>A0A166FXW7</accession>
<gene>
    <name evidence="4" type="ORF">SISSUDRAFT_368623</name>
</gene>
<feature type="compositionally biased region" description="Basic and acidic residues" evidence="3">
    <location>
        <begin position="72"/>
        <end position="83"/>
    </location>
</feature>
<proteinExistence type="predicted"/>